<feature type="transmembrane region" description="Helical" evidence="7">
    <location>
        <begin position="387"/>
        <end position="407"/>
    </location>
</feature>
<protein>
    <submittedName>
        <fullName evidence="8">Fucose permease</fullName>
    </submittedName>
</protein>
<keyword evidence="4 7" id="KW-1133">Transmembrane helix</keyword>
<evidence type="ECO:0000256" key="6">
    <source>
        <dbReference type="SAM" id="MobiDB-lite"/>
    </source>
</evidence>
<dbReference type="InterPro" id="IPR036259">
    <property type="entry name" value="MFS_trans_sf"/>
</dbReference>
<feature type="transmembrane region" description="Helical" evidence="7">
    <location>
        <begin position="68"/>
        <end position="88"/>
    </location>
</feature>
<sequence>MAIPADLTVDPRSGEPGHAASAGQGTVARGYLPALIITVSLFFLWGMANNLNDILIAQFRKAFTLSDFGTSFVQQVFYLGYFLLAVPASMVMRRFGYKAAIVLGLTLYGTGALLFYPAAAASLYQLFLLGLFVIAAGLAFLETSANPLMGELGDPAGATRRLNWAQAANPLGAITGILIGRNFILSGIEHDERALATMDAAARTAFYKAEVQAIAPPYVAIAIVVLLFAVAAALVRFPSGTPYRASEGPSSGGRFVDVFRQKRLLGAVVAQFFYVGAQVGVWSYTIRYAQANAGLNERSGADALFVSLVLFAAGRFLGSALMGRAAPVRLLALFAGLSIALTAVAGVLGGWPGLIALVAASFFMSIQFPTIFALGIEGLGPLRRAGASLIVMAIIGGAGLTALMGLVSDRAGITSAMLVPTLSFAVVLGFAVLIGRHKEKNG</sequence>
<feature type="transmembrane region" description="Helical" evidence="7">
    <location>
        <begin position="354"/>
        <end position="375"/>
    </location>
</feature>
<feature type="transmembrane region" description="Helical" evidence="7">
    <location>
        <begin position="122"/>
        <end position="141"/>
    </location>
</feature>
<dbReference type="InterPro" id="IPR050375">
    <property type="entry name" value="MFS_TsgA-like"/>
</dbReference>
<dbReference type="GO" id="GO:0015535">
    <property type="term" value="F:fucose:proton symporter activity"/>
    <property type="evidence" value="ECO:0007669"/>
    <property type="project" value="InterPro"/>
</dbReference>
<feature type="transmembrane region" description="Helical" evidence="7">
    <location>
        <begin position="30"/>
        <end position="48"/>
    </location>
</feature>
<accession>A0A147I6E6</accession>
<feature type="transmembrane region" description="Helical" evidence="7">
    <location>
        <begin position="304"/>
        <end position="323"/>
    </location>
</feature>
<dbReference type="CDD" id="cd17394">
    <property type="entry name" value="MFS_FucP_like"/>
    <property type="match status" value="1"/>
</dbReference>
<feature type="transmembrane region" description="Helical" evidence="7">
    <location>
        <begin position="95"/>
        <end position="116"/>
    </location>
</feature>
<evidence type="ECO:0000313" key="9">
    <source>
        <dbReference type="Proteomes" id="UP000072867"/>
    </source>
</evidence>
<dbReference type="Pfam" id="PF07690">
    <property type="entry name" value="MFS_1"/>
    <property type="match status" value="1"/>
</dbReference>
<dbReference type="Proteomes" id="UP000072867">
    <property type="component" value="Unassembled WGS sequence"/>
</dbReference>
<feature type="transmembrane region" description="Helical" evidence="7">
    <location>
        <begin position="218"/>
        <end position="237"/>
    </location>
</feature>
<dbReference type="AlphaFoldDB" id="A0A147I6E6"/>
<proteinExistence type="predicted"/>
<evidence type="ECO:0000256" key="1">
    <source>
        <dbReference type="ARBA" id="ARBA00004429"/>
    </source>
</evidence>
<dbReference type="EMBL" id="LDTD01000012">
    <property type="protein sequence ID" value="KTT74230.1"/>
    <property type="molecule type" value="Genomic_DNA"/>
</dbReference>
<dbReference type="SUPFAM" id="SSF103473">
    <property type="entry name" value="MFS general substrate transporter"/>
    <property type="match status" value="1"/>
</dbReference>
<feature type="transmembrane region" description="Helical" evidence="7">
    <location>
        <begin position="330"/>
        <end position="348"/>
    </location>
</feature>
<feature type="transmembrane region" description="Helical" evidence="7">
    <location>
        <begin position="413"/>
        <end position="434"/>
    </location>
</feature>
<evidence type="ECO:0000313" key="8">
    <source>
        <dbReference type="EMBL" id="KTT74230.1"/>
    </source>
</evidence>
<dbReference type="InterPro" id="IPR005275">
    <property type="entry name" value="Lfuc_symporter_FucP"/>
</dbReference>
<reference evidence="8 9" key="1">
    <citation type="journal article" date="2016" name="Front. Microbiol.">
        <title>Genomic Resource of Rice Seed Associated Bacteria.</title>
        <authorList>
            <person name="Midha S."/>
            <person name="Bansal K."/>
            <person name="Sharma S."/>
            <person name="Kumar N."/>
            <person name="Patil P.P."/>
            <person name="Chaudhry V."/>
            <person name="Patil P.B."/>
        </authorList>
    </citation>
    <scope>NUCLEOTIDE SEQUENCE [LARGE SCALE GENOMIC DNA]</scope>
    <source>
        <strain evidence="8 9">NS319</strain>
    </source>
</reference>
<dbReference type="PATRIC" id="fig|33051.3.peg.444"/>
<evidence type="ECO:0000256" key="4">
    <source>
        <dbReference type="ARBA" id="ARBA00022989"/>
    </source>
</evidence>
<feature type="transmembrane region" description="Helical" evidence="7">
    <location>
        <begin position="264"/>
        <end position="284"/>
    </location>
</feature>
<keyword evidence="3 7" id="KW-0812">Transmembrane</keyword>
<evidence type="ECO:0000256" key="7">
    <source>
        <dbReference type="SAM" id="Phobius"/>
    </source>
</evidence>
<name>A0A147I6E6_9SPHN</name>
<dbReference type="GO" id="GO:0005886">
    <property type="term" value="C:plasma membrane"/>
    <property type="evidence" value="ECO:0007669"/>
    <property type="project" value="UniProtKB-SubCell"/>
</dbReference>
<comment type="caution">
    <text evidence="8">The sequence shown here is derived from an EMBL/GenBank/DDBJ whole genome shotgun (WGS) entry which is preliminary data.</text>
</comment>
<organism evidence="8 9">
    <name type="scientific">Sphingomonas sanguinis</name>
    <dbReference type="NCBI Taxonomy" id="33051"/>
    <lineage>
        <taxon>Bacteria</taxon>
        <taxon>Pseudomonadati</taxon>
        <taxon>Pseudomonadota</taxon>
        <taxon>Alphaproteobacteria</taxon>
        <taxon>Sphingomonadales</taxon>
        <taxon>Sphingomonadaceae</taxon>
        <taxon>Sphingomonas</taxon>
    </lineage>
</organism>
<dbReference type="Gene3D" id="1.20.1250.20">
    <property type="entry name" value="MFS general substrate transporter like domains"/>
    <property type="match status" value="2"/>
</dbReference>
<evidence type="ECO:0000256" key="2">
    <source>
        <dbReference type="ARBA" id="ARBA00022475"/>
    </source>
</evidence>
<dbReference type="NCBIfam" id="TIGR00885">
    <property type="entry name" value="fucP"/>
    <property type="match status" value="1"/>
</dbReference>
<feature type="region of interest" description="Disordered" evidence="6">
    <location>
        <begin position="1"/>
        <end position="22"/>
    </location>
</feature>
<evidence type="ECO:0000256" key="5">
    <source>
        <dbReference type="ARBA" id="ARBA00023136"/>
    </source>
</evidence>
<keyword evidence="5 7" id="KW-0472">Membrane</keyword>
<comment type="subcellular location">
    <subcellularLocation>
        <location evidence="1">Cell inner membrane</location>
        <topology evidence="1">Multi-pass membrane protein</topology>
    </subcellularLocation>
</comment>
<dbReference type="PANTHER" id="PTHR43702">
    <property type="entry name" value="L-FUCOSE-PROTON SYMPORTER"/>
    <property type="match status" value="1"/>
</dbReference>
<dbReference type="InterPro" id="IPR011701">
    <property type="entry name" value="MFS"/>
</dbReference>
<gene>
    <name evidence="8" type="ORF">NS319_02325</name>
</gene>
<dbReference type="STRING" id="33051.SB4_08965"/>
<evidence type="ECO:0000256" key="3">
    <source>
        <dbReference type="ARBA" id="ARBA00022692"/>
    </source>
</evidence>
<dbReference type="PANTHER" id="PTHR43702:SF11">
    <property type="entry name" value="L-FUCOSE-PROTON SYMPORTER"/>
    <property type="match status" value="1"/>
</dbReference>
<keyword evidence="2" id="KW-1003">Cell membrane</keyword>
<dbReference type="RefSeq" id="WP_058732227.1">
    <property type="nucleotide sequence ID" value="NZ_LDTD01000012.1"/>
</dbReference>